<comment type="caution">
    <text evidence="3">The sequence shown here is derived from an EMBL/GenBank/DDBJ whole genome shotgun (WGS) entry which is preliminary data.</text>
</comment>
<keyword evidence="1" id="KW-1133">Transmembrane helix</keyword>
<dbReference type="SMART" id="SM00014">
    <property type="entry name" value="acidPPc"/>
    <property type="match status" value="1"/>
</dbReference>
<organism evidence="3 4">
    <name type="scientific">Lapidilactobacillus dextrinicus DSM 20335</name>
    <dbReference type="NCBI Taxonomy" id="1423738"/>
    <lineage>
        <taxon>Bacteria</taxon>
        <taxon>Bacillati</taxon>
        <taxon>Bacillota</taxon>
        <taxon>Bacilli</taxon>
        <taxon>Lactobacillales</taxon>
        <taxon>Lactobacillaceae</taxon>
        <taxon>Lapidilactobacillus</taxon>
    </lineage>
</organism>
<feature type="transmembrane region" description="Helical" evidence="1">
    <location>
        <begin position="67"/>
        <end position="87"/>
    </location>
</feature>
<evidence type="ECO:0000313" key="3">
    <source>
        <dbReference type="EMBL" id="KRM78246.1"/>
    </source>
</evidence>
<dbReference type="PATRIC" id="fig|1423738.3.peg.1285"/>
<dbReference type="InterPro" id="IPR000326">
    <property type="entry name" value="PAP2/HPO"/>
</dbReference>
<dbReference type="CDD" id="cd03392">
    <property type="entry name" value="PAP2_like_2"/>
    <property type="match status" value="1"/>
</dbReference>
<dbReference type="AlphaFoldDB" id="A0A0R2BQU4"/>
<dbReference type="PANTHER" id="PTHR14969">
    <property type="entry name" value="SPHINGOSINE-1-PHOSPHATE PHOSPHOHYDROLASE"/>
    <property type="match status" value="1"/>
</dbReference>
<dbReference type="EMBL" id="AYYK01000025">
    <property type="protein sequence ID" value="KRM78246.1"/>
    <property type="molecule type" value="Genomic_DNA"/>
</dbReference>
<keyword evidence="4" id="KW-1185">Reference proteome</keyword>
<dbReference type="Gene3D" id="1.20.144.10">
    <property type="entry name" value="Phosphatidic acid phosphatase type 2/haloperoxidase"/>
    <property type="match status" value="2"/>
</dbReference>
<dbReference type="PANTHER" id="PTHR14969:SF13">
    <property type="entry name" value="AT30094P"/>
    <property type="match status" value="1"/>
</dbReference>
<evidence type="ECO:0000259" key="2">
    <source>
        <dbReference type="SMART" id="SM00014"/>
    </source>
</evidence>
<dbReference type="STRING" id="1423738.FC84_GL001268"/>
<accession>A0A0R2BQU4</accession>
<feature type="transmembrane region" description="Helical" evidence="1">
    <location>
        <begin position="162"/>
        <end position="182"/>
    </location>
</feature>
<keyword evidence="1" id="KW-0812">Transmembrane</keyword>
<evidence type="ECO:0000313" key="4">
    <source>
        <dbReference type="Proteomes" id="UP000051813"/>
    </source>
</evidence>
<feature type="transmembrane region" description="Helical" evidence="1">
    <location>
        <begin position="94"/>
        <end position="114"/>
    </location>
</feature>
<proteinExistence type="predicted"/>
<dbReference type="Proteomes" id="UP000051813">
    <property type="component" value="Unassembled WGS sequence"/>
</dbReference>
<name>A0A0R2BQU4_9LACO</name>
<reference evidence="3 4" key="1">
    <citation type="journal article" date="2015" name="Genome Announc.">
        <title>Expanding the biotechnology potential of lactobacilli through comparative genomics of 213 strains and associated genera.</title>
        <authorList>
            <person name="Sun Z."/>
            <person name="Harris H.M."/>
            <person name="McCann A."/>
            <person name="Guo C."/>
            <person name="Argimon S."/>
            <person name="Zhang W."/>
            <person name="Yang X."/>
            <person name="Jeffery I.B."/>
            <person name="Cooney J.C."/>
            <person name="Kagawa T.F."/>
            <person name="Liu W."/>
            <person name="Song Y."/>
            <person name="Salvetti E."/>
            <person name="Wrobel A."/>
            <person name="Rasinkangas P."/>
            <person name="Parkhill J."/>
            <person name="Rea M.C."/>
            <person name="O'Sullivan O."/>
            <person name="Ritari J."/>
            <person name="Douillard F.P."/>
            <person name="Paul Ross R."/>
            <person name="Yang R."/>
            <person name="Briner A.E."/>
            <person name="Felis G.E."/>
            <person name="de Vos W.M."/>
            <person name="Barrangou R."/>
            <person name="Klaenhammer T.R."/>
            <person name="Caufield P.W."/>
            <person name="Cui Y."/>
            <person name="Zhang H."/>
            <person name="O'Toole P.W."/>
        </authorList>
    </citation>
    <scope>NUCLEOTIDE SEQUENCE [LARGE SCALE GENOMIC DNA]</scope>
    <source>
        <strain evidence="3 4">DSM 20335</strain>
    </source>
</reference>
<protein>
    <recommendedName>
        <fullName evidence="2">Phosphatidic acid phosphatase type 2/haloperoxidase domain-containing protein</fullName>
    </recommendedName>
</protein>
<feature type="transmembrane region" description="Helical" evidence="1">
    <location>
        <begin position="12"/>
        <end position="32"/>
    </location>
</feature>
<dbReference type="InterPro" id="IPR036938">
    <property type="entry name" value="PAP2/HPO_sf"/>
</dbReference>
<feature type="transmembrane region" description="Helical" evidence="1">
    <location>
        <begin position="194"/>
        <end position="213"/>
    </location>
</feature>
<dbReference type="SUPFAM" id="SSF48317">
    <property type="entry name" value="Acid phosphatase/Vanadium-dependent haloperoxidase"/>
    <property type="match status" value="1"/>
</dbReference>
<gene>
    <name evidence="3" type="ORF">FC84_GL001268</name>
</gene>
<sequence>MSVGEVMKRQHQFLGSLIILCYASFAVFYWGVTSQAAWIHQYDKTIYHWLKPLHPNSTPFFTLYTKIGNPLIISMITLAIVLILIFVRHWRWSVFLAINMVIGNLINHFVKSIVQRPRPSLPHLVVETGYSFPSGHATAAVMFFGSLILIGHFLIKKKSWHHLWIGIMLIMLLLLGISRLYVQVHYPSDVTAGFLLALGNLTILWLIAAKTYLKPEIRQSNLQ</sequence>
<evidence type="ECO:0000256" key="1">
    <source>
        <dbReference type="SAM" id="Phobius"/>
    </source>
</evidence>
<feature type="domain" description="Phosphatidic acid phosphatase type 2/haloperoxidase" evidence="2">
    <location>
        <begin position="93"/>
        <end position="205"/>
    </location>
</feature>
<keyword evidence="1" id="KW-0472">Membrane</keyword>
<dbReference type="Pfam" id="PF01569">
    <property type="entry name" value="PAP2"/>
    <property type="match status" value="1"/>
</dbReference>
<feature type="transmembrane region" description="Helical" evidence="1">
    <location>
        <begin position="134"/>
        <end position="155"/>
    </location>
</feature>